<keyword evidence="3" id="KW-1185">Reference proteome</keyword>
<protein>
    <submittedName>
        <fullName evidence="2">Uncharacterized protein</fullName>
    </submittedName>
</protein>
<feature type="region of interest" description="Disordered" evidence="1">
    <location>
        <begin position="91"/>
        <end position="112"/>
    </location>
</feature>
<dbReference type="EMBL" id="LVLJ01002686">
    <property type="protein sequence ID" value="OAE24042.1"/>
    <property type="molecule type" value="Genomic_DNA"/>
</dbReference>
<evidence type="ECO:0000313" key="2">
    <source>
        <dbReference type="EMBL" id="OAE24042.1"/>
    </source>
</evidence>
<feature type="compositionally biased region" description="Basic and acidic residues" evidence="1">
    <location>
        <begin position="14"/>
        <end position="24"/>
    </location>
</feature>
<feature type="region of interest" description="Disordered" evidence="1">
    <location>
        <begin position="145"/>
        <end position="195"/>
    </location>
</feature>
<gene>
    <name evidence="2" type="ORF">AXG93_2402s1000</name>
</gene>
<reference evidence="2" key="1">
    <citation type="submission" date="2016-03" db="EMBL/GenBank/DDBJ databases">
        <title>Mechanisms controlling the formation of the plant cell surface in tip-growing cells are functionally conserved among land plants.</title>
        <authorList>
            <person name="Honkanen S."/>
            <person name="Jones V.A."/>
            <person name="Morieri G."/>
            <person name="Champion C."/>
            <person name="Hetherington A.J."/>
            <person name="Kelly S."/>
            <person name="Saint-Marcoux D."/>
            <person name="Proust H."/>
            <person name="Prescott H."/>
            <person name="Dolan L."/>
        </authorList>
    </citation>
    <scope>NUCLEOTIDE SEQUENCE [LARGE SCALE GENOMIC DNA]</scope>
    <source>
        <tissue evidence="2">Whole gametophyte</tissue>
    </source>
</reference>
<evidence type="ECO:0000256" key="1">
    <source>
        <dbReference type="SAM" id="MobiDB-lite"/>
    </source>
</evidence>
<name>A0A176VUS3_MARPO</name>
<accession>A0A176VUS3</accession>
<proteinExistence type="predicted"/>
<feature type="region of interest" description="Disordered" evidence="1">
    <location>
        <begin position="216"/>
        <end position="247"/>
    </location>
</feature>
<feature type="compositionally biased region" description="Basic and acidic residues" evidence="1">
    <location>
        <begin position="169"/>
        <end position="186"/>
    </location>
</feature>
<comment type="caution">
    <text evidence="2">The sequence shown here is derived from an EMBL/GenBank/DDBJ whole genome shotgun (WGS) entry which is preliminary data.</text>
</comment>
<feature type="compositionally biased region" description="Basic and acidic residues" evidence="1">
    <location>
        <begin position="219"/>
        <end position="242"/>
    </location>
</feature>
<dbReference type="AlphaFoldDB" id="A0A176VUS3"/>
<evidence type="ECO:0000313" key="3">
    <source>
        <dbReference type="Proteomes" id="UP000077202"/>
    </source>
</evidence>
<dbReference type="Proteomes" id="UP000077202">
    <property type="component" value="Unassembled WGS sequence"/>
</dbReference>
<organism evidence="2 3">
    <name type="scientific">Marchantia polymorpha subsp. ruderalis</name>
    <dbReference type="NCBI Taxonomy" id="1480154"/>
    <lineage>
        <taxon>Eukaryota</taxon>
        <taxon>Viridiplantae</taxon>
        <taxon>Streptophyta</taxon>
        <taxon>Embryophyta</taxon>
        <taxon>Marchantiophyta</taxon>
        <taxon>Marchantiopsida</taxon>
        <taxon>Marchantiidae</taxon>
        <taxon>Marchantiales</taxon>
        <taxon>Marchantiaceae</taxon>
        <taxon>Marchantia</taxon>
    </lineage>
</organism>
<sequence length="411" mass="46512">MDRVATLKRSASRKARDEREEGKRIISPLKKAKELHPAQKPWADQGSTNTIDDIADGPRIEDGFDLSLLTISGKSPVRSVPLNSAASEIEEKLARDTEMSASRDMGSDDACSSDPLCGTEIWNAEKSAERFARLRQEILRRYHSHEIFRGEAGQEGPHPRSSSWPKLRMNPDYEPRKLDFEEEKKSHQTRKGAAVKSVDVQPTFVFTAGSEWRNARTRLGSEGESGRSRYTDGANEKGEAESCPRNLRQDTPYKILRNIRASQKAHEEARKLARQHSAAERARLTAELQMIARDCSISNCSSPARESWVSVKSFLSNLFCCGCSISNRKAGRESRLGEDSEEVPISDRAERLQDTARFEPPYWLQNNINLLALPKFDVRQTSEYEHKRSVSCDFEAEKAMTKRDLEKKHSD</sequence>
<feature type="region of interest" description="Disordered" evidence="1">
    <location>
        <begin position="1"/>
        <end position="57"/>
    </location>
</feature>